<reference evidence="6" key="1">
    <citation type="submission" date="2015-02" db="EMBL/GenBank/DDBJ databases">
        <title>AsaGEI2b: a new variant of a genomic island revealed by the draft genome sequence of the Aeromonas salmonicida subsp. salmonicida JF3224 strain isolated from a wild fish in Switzerland.</title>
        <authorList>
            <person name="Emond-Rheault J.-G."/>
            <person name="Vincent A.T."/>
            <person name="Trudel M.V."/>
            <person name="Frey J."/>
            <person name="Frenette M."/>
            <person name="Charette S.J."/>
        </authorList>
    </citation>
    <scope>NUCLEOTIDE SEQUENCE</scope>
    <source>
        <strain evidence="6">JF3224</strain>
    </source>
</reference>
<keyword evidence="5" id="KW-0233">DNA recombination</keyword>
<evidence type="ECO:0000256" key="3">
    <source>
        <dbReference type="ARBA" id="ARBA00022296"/>
    </source>
</evidence>
<dbReference type="Pfam" id="PF04381">
    <property type="entry name" value="RdgC"/>
    <property type="match status" value="1"/>
</dbReference>
<keyword evidence="6" id="KW-0378">Hydrolase</keyword>
<dbReference type="GO" id="GO:0043590">
    <property type="term" value="C:bacterial nucleoid"/>
    <property type="evidence" value="ECO:0007669"/>
    <property type="project" value="TreeGrafter"/>
</dbReference>
<dbReference type="GO" id="GO:0000018">
    <property type="term" value="P:regulation of DNA recombination"/>
    <property type="evidence" value="ECO:0007669"/>
    <property type="project" value="TreeGrafter"/>
</dbReference>
<gene>
    <name evidence="6" type="primary">rdgC</name>
</gene>
<evidence type="ECO:0000313" key="6">
    <source>
        <dbReference type="EMBL" id="AKD43435.1"/>
    </source>
</evidence>
<comment type="similarity">
    <text evidence="2">Belongs to the RdgC family.</text>
</comment>
<dbReference type="PANTHER" id="PTHR38103:SF1">
    <property type="entry name" value="RECOMBINATION-ASSOCIATED PROTEIN RDGC"/>
    <property type="match status" value="1"/>
</dbReference>
<keyword evidence="6" id="KW-0540">Nuclease</keyword>
<sequence length="312" mass="35060">MNHSVLKSASVYSAKLPDINAMREHLAELVFTPLTENQLSCAGFENNQVTGELVTNLPGVGFSFVVRQDTKLIPTKIVNRKLKERVDALVTAGLREKVTRKEKLAMKDQLIVEMAATAEYETTLIHALYDQKNDLLYLNTTTKRPLKVVMHLLVKCMGSLKTQTIHIDDIKMGISNRLKDYLTDSTERPEALGPFSPLQFVKLKSADTAQEMVTFKGMDLNGDRASDVVSLLEAGYQVEELELWHEPISFKLNSDFSLRAISMPDYDSDDDAEDYAHHWRQCNASNLILLSKAITDLCTMMDYQAPAEEKAA</sequence>
<dbReference type="GO" id="GO:0004527">
    <property type="term" value="F:exonuclease activity"/>
    <property type="evidence" value="ECO:0007669"/>
    <property type="project" value="UniProtKB-KW"/>
</dbReference>
<name>A0A0F6QDU5_AERSS</name>
<dbReference type="EMBL" id="KP861348">
    <property type="protein sequence ID" value="AKD43435.1"/>
    <property type="molecule type" value="Genomic_DNA"/>
</dbReference>
<evidence type="ECO:0000256" key="4">
    <source>
        <dbReference type="ARBA" id="ARBA00022490"/>
    </source>
</evidence>
<evidence type="ECO:0000256" key="1">
    <source>
        <dbReference type="ARBA" id="ARBA00004453"/>
    </source>
</evidence>
<proteinExistence type="inferred from homology"/>
<keyword evidence="4" id="KW-0963">Cytoplasm</keyword>
<organism evidence="6">
    <name type="scientific">Aeromonas salmonicida subsp. salmonicida</name>
    <dbReference type="NCBI Taxonomy" id="29491"/>
    <lineage>
        <taxon>Bacteria</taxon>
        <taxon>Pseudomonadati</taxon>
        <taxon>Pseudomonadota</taxon>
        <taxon>Gammaproteobacteria</taxon>
        <taxon>Aeromonadales</taxon>
        <taxon>Aeromonadaceae</taxon>
        <taxon>Aeromonas</taxon>
    </lineage>
</organism>
<dbReference type="GO" id="GO:0003690">
    <property type="term" value="F:double-stranded DNA binding"/>
    <property type="evidence" value="ECO:0007669"/>
    <property type="project" value="TreeGrafter"/>
</dbReference>
<evidence type="ECO:0000256" key="5">
    <source>
        <dbReference type="ARBA" id="ARBA00023172"/>
    </source>
</evidence>
<dbReference type="PANTHER" id="PTHR38103">
    <property type="entry name" value="RECOMBINATION-ASSOCIATED PROTEIN RDGC"/>
    <property type="match status" value="1"/>
</dbReference>
<dbReference type="PATRIC" id="fig|29491.14.peg.4446"/>
<comment type="subcellular location">
    <subcellularLocation>
        <location evidence="1">Cytoplasm</location>
        <location evidence="1">Nucleoid</location>
    </subcellularLocation>
</comment>
<accession>A0A0F6QDU5</accession>
<dbReference type="GO" id="GO:0006310">
    <property type="term" value="P:DNA recombination"/>
    <property type="evidence" value="ECO:0007669"/>
    <property type="project" value="UniProtKB-KW"/>
</dbReference>
<dbReference type="AlphaFoldDB" id="A0A0F6QDU5"/>
<evidence type="ECO:0000256" key="2">
    <source>
        <dbReference type="ARBA" id="ARBA00008657"/>
    </source>
</evidence>
<protein>
    <recommendedName>
        <fullName evidence="3">Recombination-associated protein RdgC</fullName>
    </recommendedName>
</protein>
<dbReference type="InterPro" id="IPR007476">
    <property type="entry name" value="RdgC"/>
</dbReference>
<dbReference type="RefSeq" id="WP_044303440.1">
    <property type="nucleotide sequence ID" value="NZ_JXTA01000008.1"/>
</dbReference>
<keyword evidence="6" id="KW-0269">Exonuclease</keyword>